<sequence length="56" mass="6314">MYKLTKLMYGQTEQSSVIRTTDGACIPFDPANTDYQKYLAWLAEGNEPLPADEEAQ</sequence>
<dbReference type="EMBL" id="LR798222">
    <property type="protein sequence ID" value="CAB5194601.1"/>
    <property type="molecule type" value="Genomic_DNA"/>
</dbReference>
<reference evidence="1" key="1">
    <citation type="submission" date="2020-05" db="EMBL/GenBank/DDBJ databases">
        <authorList>
            <person name="Chiriac C."/>
            <person name="Salcher M."/>
            <person name="Ghai R."/>
            <person name="Kavagutti S V."/>
        </authorList>
    </citation>
    <scope>NUCLEOTIDE SEQUENCE</scope>
</reference>
<gene>
    <name evidence="1" type="ORF">UFOVP167_13</name>
</gene>
<proteinExistence type="predicted"/>
<organism evidence="1">
    <name type="scientific">uncultured Caudovirales phage</name>
    <dbReference type="NCBI Taxonomy" id="2100421"/>
    <lineage>
        <taxon>Viruses</taxon>
        <taxon>Duplodnaviria</taxon>
        <taxon>Heunggongvirae</taxon>
        <taxon>Uroviricota</taxon>
        <taxon>Caudoviricetes</taxon>
        <taxon>Peduoviridae</taxon>
        <taxon>Maltschvirus</taxon>
        <taxon>Maltschvirus maltsch</taxon>
    </lineage>
</organism>
<protein>
    <submittedName>
        <fullName evidence="1">Uncharacterized protein</fullName>
    </submittedName>
</protein>
<name>A0A6J7WI41_9CAUD</name>
<evidence type="ECO:0000313" key="1">
    <source>
        <dbReference type="EMBL" id="CAB5194601.1"/>
    </source>
</evidence>
<accession>A0A6J7WI41</accession>